<dbReference type="EMBL" id="CP001684">
    <property type="protein sequence ID" value="ACV21594.1"/>
    <property type="molecule type" value="Genomic_DNA"/>
</dbReference>
<dbReference type="InterPro" id="IPR015424">
    <property type="entry name" value="PyrdxlP-dep_Trfase"/>
</dbReference>
<dbReference type="InterPro" id="IPR015421">
    <property type="entry name" value="PyrdxlP-dep_Trfase_major"/>
</dbReference>
<dbReference type="InterPro" id="IPR015422">
    <property type="entry name" value="PyrdxlP-dep_Trfase_small"/>
</dbReference>
<dbReference type="AlphaFoldDB" id="C7N373"/>
<dbReference type="GO" id="GO:0030170">
    <property type="term" value="F:pyridoxal phosphate binding"/>
    <property type="evidence" value="ECO:0007669"/>
    <property type="project" value="InterPro"/>
</dbReference>
<proteinExistence type="inferred from homology"/>
<dbReference type="Gene3D" id="3.40.640.10">
    <property type="entry name" value="Type I PLP-dependent aspartate aminotransferase-like (Major domain)"/>
    <property type="match status" value="1"/>
</dbReference>
<dbReference type="CDD" id="cd00609">
    <property type="entry name" value="AAT_like"/>
    <property type="match status" value="1"/>
</dbReference>
<dbReference type="EC" id="2.6.1.9" evidence="6"/>
<keyword evidence="9" id="KW-1185">Reference proteome</keyword>
<keyword evidence="4 6" id="KW-0808">Transferase</keyword>
<comment type="subunit">
    <text evidence="2 6">Homodimer.</text>
</comment>
<gene>
    <name evidence="6" type="primary">hisC</name>
    <name evidence="8" type="ordered locus">Shel_05350</name>
</gene>
<dbReference type="STRING" id="471855.Shel_05350"/>
<evidence type="ECO:0000256" key="5">
    <source>
        <dbReference type="ARBA" id="ARBA00022898"/>
    </source>
</evidence>
<evidence type="ECO:0000256" key="3">
    <source>
        <dbReference type="ARBA" id="ARBA00022576"/>
    </source>
</evidence>
<evidence type="ECO:0000313" key="9">
    <source>
        <dbReference type="Proteomes" id="UP000002026"/>
    </source>
</evidence>
<reference evidence="8 9" key="1">
    <citation type="journal article" date="2009" name="Stand. Genomic Sci.">
        <title>Complete genome sequence of Slackia heliotrinireducens type strain (RHS 1).</title>
        <authorList>
            <person name="Pukall R."/>
            <person name="Lapidus A."/>
            <person name="Nolan M."/>
            <person name="Copeland A."/>
            <person name="Glavina Del Rio T."/>
            <person name="Lucas S."/>
            <person name="Chen F."/>
            <person name="Tice H."/>
            <person name="Cheng J.F."/>
            <person name="Chertkov O."/>
            <person name="Bruce D."/>
            <person name="Goodwin L."/>
            <person name="Kuske C."/>
            <person name="Brettin T."/>
            <person name="Detter J.C."/>
            <person name="Han C."/>
            <person name="Pitluck S."/>
            <person name="Pati A."/>
            <person name="Mavrommatis K."/>
            <person name="Ivanova N."/>
            <person name="Ovchinnikova G."/>
            <person name="Chen A."/>
            <person name="Palaniappan K."/>
            <person name="Schneider S."/>
            <person name="Rohde M."/>
            <person name="Chain P."/>
            <person name="D'haeseleer P."/>
            <person name="Goker M."/>
            <person name="Bristow J."/>
            <person name="Eisen J.A."/>
            <person name="Markowitz V."/>
            <person name="Kyrpides N.C."/>
            <person name="Klenk H.P."/>
            <person name="Hugenholtz P."/>
        </authorList>
    </citation>
    <scope>NUCLEOTIDE SEQUENCE [LARGE SCALE GENOMIC DNA]</scope>
    <source>
        <strain evidence="9">ATCC 29202 / DSM 20476 / NCTC 11029 / RHS 1</strain>
    </source>
</reference>
<dbReference type="HAMAP" id="MF_01023">
    <property type="entry name" value="HisC_aminotrans_2"/>
    <property type="match status" value="1"/>
</dbReference>
<dbReference type="GO" id="GO:0004400">
    <property type="term" value="F:histidinol-phosphate transaminase activity"/>
    <property type="evidence" value="ECO:0007669"/>
    <property type="project" value="UniProtKB-UniRule"/>
</dbReference>
<evidence type="ECO:0000256" key="4">
    <source>
        <dbReference type="ARBA" id="ARBA00022679"/>
    </source>
</evidence>
<name>C7N373_SLAHD</name>
<keyword evidence="5 6" id="KW-0663">Pyridoxal phosphate</keyword>
<dbReference type="Pfam" id="PF00155">
    <property type="entry name" value="Aminotran_1_2"/>
    <property type="match status" value="1"/>
</dbReference>
<dbReference type="GO" id="GO:0000105">
    <property type="term" value="P:L-histidine biosynthetic process"/>
    <property type="evidence" value="ECO:0007669"/>
    <property type="project" value="UniProtKB-UniRule"/>
</dbReference>
<feature type="domain" description="Aminotransferase class I/classII large" evidence="7">
    <location>
        <begin position="27"/>
        <end position="346"/>
    </location>
</feature>
<sequence length="356" mass="39165">MASPFLNSRYADITPYVPGEQPKDRAYVKLNSNETSVAPSPAVRAALDDALVRGLGRYADPHCMPLRAAVAEHFGVDAANVFVGNGSDEVLGFIFLAFFGGDAKVCFPDVTYGFYRDYCGTFGVDYREVPLREDFSLDVEAFVQAEEHVVIVNPNAPTGLAISVADIARIAEAHPDRLLVVDEAYVDYGCETCVPLVATHPNLIVVQTMSKSRNLAGAHIGYAIASSEIVSDLNDVKFSFNPFNMSDPTMVIGIAAMKDVDYLRECTSRVIDERQRTTAELERRGFTVLPSLTNFVFATHPTLRAADWNDGLRQRGVLCRYYAQPRIDNWLRITIGTTDEMDVFLAATDEVLATLA</sequence>
<evidence type="ECO:0000256" key="2">
    <source>
        <dbReference type="ARBA" id="ARBA00011738"/>
    </source>
</evidence>
<protein>
    <recommendedName>
        <fullName evidence="6">Histidinol-phosphate aminotransferase</fullName>
        <ecNumber evidence="6">2.6.1.9</ecNumber>
    </recommendedName>
    <alternativeName>
        <fullName evidence="6">Imidazole acetol-phosphate transaminase</fullName>
    </alternativeName>
</protein>
<dbReference type="InterPro" id="IPR004839">
    <property type="entry name" value="Aminotransferase_I/II_large"/>
</dbReference>
<dbReference type="InterPro" id="IPR005861">
    <property type="entry name" value="HisP_aminotrans"/>
</dbReference>
<dbReference type="eggNOG" id="COG0079">
    <property type="taxonomic scope" value="Bacteria"/>
</dbReference>
<dbReference type="PANTHER" id="PTHR43643:SF3">
    <property type="entry name" value="HISTIDINOL-PHOSPHATE AMINOTRANSFERASE"/>
    <property type="match status" value="1"/>
</dbReference>
<keyword evidence="6" id="KW-0368">Histidine biosynthesis</keyword>
<comment type="similarity">
    <text evidence="6">Belongs to the class-II pyridoxal-phosphate-dependent aminotransferase family. Histidinol-phosphate aminotransferase subfamily.</text>
</comment>
<keyword evidence="6" id="KW-0028">Amino-acid biosynthesis</keyword>
<dbReference type="UniPathway" id="UPA00031">
    <property type="reaction ID" value="UER00012"/>
</dbReference>
<evidence type="ECO:0000256" key="6">
    <source>
        <dbReference type="HAMAP-Rule" id="MF_01023"/>
    </source>
</evidence>
<comment type="pathway">
    <text evidence="6">Amino-acid biosynthesis; L-histidine biosynthesis; L-histidine from 5-phospho-alpha-D-ribose 1-diphosphate: step 7/9.</text>
</comment>
<organism evidence="8 9">
    <name type="scientific">Slackia heliotrinireducens (strain ATCC 29202 / DSM 20476 / NCTC 11029 / RHS 1)</name>
    <name type="common">Peptococcus heliotrinreducens</name>
    <dbReference type="NCBI Taxonomy" id="471855"/>
    <lineage>
        <taxon>Bacteria</taxon>
        <taxon>Bacillati</taxon>
        <taxon>Actinomycetota</taxon>
        <taxon>Coriobacteriia</taxon>
        <taxon>Eggerthellales</taxon>
        <taxon>Eggerthellaceae</taxon>
        <taxon>Slackia</taxon>
    </lineage>
</organism>
<dbReference type="KEGG" id="shi:Shel_05350"/>
<dbReference type="SUPFAM" id="SSF53383">
    <property type="entry name" value="PLP-dependent transferases"/>
    <property type="match status" value="1"/>
</dbReference>
<feature type="modified residue" description="N6-(pyridoxal phosphate)lysine" evidence="6">
    <location>
        <position position="211"/>
    </location>
</feature>
<comment type="cofactor">
    <cofactor evidence="1 6">
        <name>pyridoxal 5'-phosphate</name>
        <dbReference type="ChEBI" id="CHEBI:597326"/>
    </cofactor>
</comment>
<dbReference type="HOGENOM" id="CLU_017584_3_0_11"/>
<evidence type="ECO:0000313" key="8">
    <source>
        <dbReference type="EMBL" id="ACV21594.1"/>
    </source>
</evidence>
<comment type="catalytic activity">
    <reaction evidence="6">
        <text>L-histidinol phosphate + 2-oxoglutarate = 3-(imidazol-4-yl)-2-oxopropyl phosphate + L-glutamate</text>
        <dbReference type="Rhea" id="RHEA:23744"/>
        <dbReference type="ChEBI" id="CHEBI:16810"/>
        <dbReference type="ChEBI" id="CHEBI:29985"/>
        <dbReference type="ChEBI" id="CHEBI:57766"/>
        <dbReference type="ChEBI" id="CHEBI:57980"/>
        <dbReference type="EC" id="2.6.1.9"/>
    </reaction>
</comment>
<evidence type="ECO:0000256" key="1">
    <source>
        <dbReference type="ARBA" id="ARBA00001933"/>
    </source>
</evidence>
<dbReference type="RefSeq" id="WP_012797699.1">
    <property type="nucleotide sequence ID" value="NC_013165.1"/>
</dbReference>
<accession>C7N373</accession>
<keyword evidence="3 6" id="KW-0032">Aminotransferase</keyword>
<dbReference type="InterPro" id="IPR050106">
    <property type="entry name" value="HistidinolP_aminotransfase"/>
</dbReference>
<dbReference type="PANTHER" id="PTHR43643">
    <property type="entry name" value="HISTIDINOL-PHOSPHATE AMINOTRANSFERASE 2"/>
    <property type="match status" value="1"/>
</dbReference>
<dbReference type="Gene3D" id="3.90.1150.10">
    <property type="entry name" value="Aspartate Aminotransferase, domain 1"/>
    <property type="match status" value="1"/>
</dbReference>
<dbReference type="Proteomes" id="UP000002026">
    <property type="component" value="Chromosome"/>
</dbReference>
<evidence type="ECO:0000259" key="7">
    <source>
        <dbReference type="Pfam" id="PF00155"/>
    </source>
</evidence>